<feature type="signal peptide" evidence="1">
    <location>
        <begin position="1"/>
        <end position="22"/>
    </location>
</feature>
<keyword evidence="1" id="KW-0732">Signal</keyword>
<evidence type="ECO:0000313" key="3">
    <source>
        <dbReference type="Proteomes" id="UP000317624"/>
    </source>
</evidence>
<name>A0A558BZF8_9BACT</name>
<proteinExistence type="predicted"/>
<evidence type="ECO:0000256" key="1">
    <source>
        <dbReference type="SAM" id="SignalP"/>
    </source>
</evidence>
<comment type="caution">
    <text evidence="2">The sequence shown here is derived from an EMBL/GenBank/DDBJ whole genome shotgun (WGS) entry which is preliminary data.</text>
</comment>
<dbReference type="OrthoDB" id="1448031at2"/>
<accession>A0A558BZF8</accession>
<protein>
    <submittedName>
        <fullName evidence="2">Uncharacterized protein</fullName>
    </submittedName>
</protein>
<reference evidence="2 3" key="1">
    <citation type="submission" date="2019-07" db="EMBL/GenBank/DDBJ databases">
        <title>Hymenobacter sp. straun FUR1 Genome sequencing and assembly.</title>
        <authorList>
            <person name="Chhetri G."/>
        </authorList>
    </citation>
    <scope>NUCLEOTIDE SEQUENCE [LARGE SCALE GENOMIC DNA]</scope>
    <source>
        <strain evidence="2 3">Fur1</strain>
    </source>
</reference>
<organism evidence="2 3">
    <name type="scientific">Hymenobacter setariae</name>
    <dbReference type="NCBI Taxonomy" id="2594794"/>
    <lineage>
        <taxon>Bacteria</taxon>
        <taxon>Pseudomonadati</taxon>
        <taxon>Bacteroidota</taxon>
        <taxon>Cytophagia</taxon>
        <taxon>Cytophagales</taxon>
        <taxon>Hymenobacteraceae</taxon>
        <taxon>Hymenobacter</taxon>
    </lineage>
</organism>
<dbReference type="RefSeq" id="WP_144847359.1">
    <property type="nucleotide sequence ID" value="NZ_VMRJ01000002.1"/>
</dbReference>
<feature type="chain" id="PRO_5022002692" evidence="1">
    <location>
        <begin position="23"/>
        <end position="154"/>
    </location>
</feature>
<sequence length="154" mass="16514">MRTLHVAALAAISLLTMSNACHKEDEESPCPNLEIMTAQVAGLGHNPGCYIETPPAPGQFKNHVINSAAEYNALFNCPPPPIDFDTNTLLIGKTVTTSGNSIKSQQVQQACNGYTYTVEIQQGLAAVVQPTVYHALVPKLPAEAQVTFDIRVLP</sequence>
<dbReference type="EMBL" id="VMRJ01000002">
    <property type="protein sequence ID" value="TVT41916.1"/>
    <property type="molecule type" value="Genomic_DNA"/>
</dbReference>
<dbReference type="AlphaFoldDB" id="A0A558BZF8"/>
<dbReference type="Proteomes" id="UP000317624">
    <property type="component" value="Unassembled WGS sequence"/>
</dbReference>
<evidence type="ECO:0000313" key="2">
    <source>
        <dbReference type="EMBL" id="TVT41916.1"/>
    </source>
</evidence>
<gene>
    <name evidence="2" type="ORF">FNT36_10885</name>
</gene>
<keyword evidence="3" id="KW-1185">Reference proteome</keyword>